<dbReference type="InterPro" id="IPR001867">
    <property type="entry name" value="OmpR/PhoB-type_DNA-bd"/>
</dbReference>
<evidence type="ECO:0000313" key="10">
    <source>
        <dbReference type="EMBL" id="TKI71203.1"/>
    </source>
</evidence>
<dbReference type="Pfam" id="PF00072">
    <property type="entry name" value="Response_reg"/>
    <property type="match status" value="1"/>
</dbReference>
<proteinExistence type="predicted"/>
<dbReference type="InterPro" id="IPR001789">
    <property type="entry name" value="Sig_transdc_resp-reg_receiver"/>
</dbReference>
<dbReference type="RefSeq" id="WP_137011804.1">
    <property type="nucleotide sequence ID" value="NZ_SZPX01000001.1"/>
</dbReference>
<protein>
    <submittedName>
        <fullName evidence="10">Response regulator transcription factor</fullName>
    </submittedName>
</protein>
<dbReference type="GO" id="GO:0005829">
    <property type="term" value="C:cytosol"/>
    <property type="evidence" value="ECO:0007669"/>
    <property type="project" value="TreeGrafter"/>
</dbReference>
<dbReference type="OrthoDB" id="8912111at2"/>
<keyword evidence="1 6" id="KW-0597">Phosphoprotein</keyword>
<feature type="modified residue" description="4-aspartylphosphate" evidence="6">
    <location>
        <position position="51"/>
    </location>
</feature>
<evidence type="ECO:0000259" key="9">
    <source>
        <dbReference type="PROSITE" id="PS51755"/>
    </source>
</evidence>
<dbReference type="AlphaFoldDB" id="A0A4V5TMB8"/>
<evidence type="ECO:0000256" key="1">
    <source>
        <dbReference type="ARBA" id="ARBA00022553"/>
    </source>
</evidence>
<dbReference type="EMBL" id="SZPX01000001">
    <property type="protein sequence ID" value="TKI71203.1"/>
    <property type="molecule type" value="Genomic_DNA"/>
</dbReference>
<dbReference type="GO" id="GO:0000156">
    <property type="term" value="F:phosphorelay response regulator activity"/>
    <property type="evidence" value="ECO:0007669"/>
    <property type="project" value="TreeGrafter"/>
</dbReference>
<comment type="caution">
    <text evidence="10">The sequence shown here is derived from an EMBL/GenBank/DDBJ whole genome shotgun (WGS) entry which is preliminary data.</text>
</comment>
<dbReference type="PANTHER" id="PTHR48111:SF21">
    <property type="entry name" value="DNA-BINDING DUAL MASTER TRANSCRIPTIONAL REGULATOR RPAA"/>
    <property type="match status" value="1"/>
</dbReference>
<evidence type="ECO:0000256" key="2">
    <source>
        <dbReference type="ARBA" id="ARBA00023012"/>
    </source>
</evidence>
<dbReference type="Gene3D" id="3.40.50.2300">
    <property type="match status" value="1"/>
</dbReference>
<dbReference type="InterPro" id="IPR039420">
    <property type="entry name" value="WalR-like"/>
</dbReference>
<dbReference type="SUPFAM" id="SSF52172">
    <property type="entry name" value="CheY-like"/>
    <property type="match status" value="1"/>
</dbReference>
<feature type="domain" description="Response regulatory" evidence="8">
    <location>
        <begin position="2"/>
        <end position="116"/>
    </location>
</feature>
<dbReference type="GO" id="GO:0032993">
    <property type="term" value="C:protein-DNA complex"/>
    <property type="evidence" value="ECO:0007669"/>
    <property type="project" value="TreeGrafter"/>
</dbReference>
<dbReference type="Proteomes" id="UP000309561">
    <property type="component" value="Unassembled WGS sequence"/>
</dbReference>
<keyword evidence="2" id="KW-0902">Two-component regulatory system</keyword>
<dbReference type="SMART" id="SM00862">
    <property type="entry name" value="Trans_reg_C"/>
    <property type="match status" value="1"/>
</dbReference>
<dbReference type="SMART" id="SM00448">
    <property type="entry name" value="REC"/>
    <property type="match status" value="1"/>
</dbReference>
<dbReference type="InterPro" id="IPR036388">
    <property type="entry name" value="WH-like_DNA-bd_sf"/>
</dbReference>
<keyword evidence="3" id="KW-0805">Transcription regulation</keyword>
<keyword evidence="5" id="KW-0804">Transcription</keyword>
<evidence type="ECO:0000259" key="8">
    <source>
        <dbReference type="PROSITE" id="PS50110"/>
    </source>
</evidence>
<dbReference type="PANTHER" id="PTHR48111">
    <property type="entry name" value="REGULATOR OF RPOS"/>
    <property type="match status" value="1"/>
</dbReference>
<gene>
    <name evidence="10" type="ORF">FCU45_02150</name>
</gene>
<dbReference type="GO" id="GO:0000976">
    <property type="term" value="F:transcription cis-regulatory region binding"/>
    <property type="evidence" value="ECO:0007669"/>
    <property type="project" value="TreeGrafter"/>
</dbReference>
<dbReference type="PROSITE" id="PS51755">
    <property type="entry name" value="OMPR_PHOB"/>
    <property type="match status" value="1"/>
</dbReference>
<name>A0A4V5TMB8_9BACT</name>
<evidence type="ECO:0000256" key="3">
    <source>
        <dbReference type="ARBA" id="ARBA00023015"/>
    </source>
</evidence>
<evidence type="ECO:0000256" key="6">
    <source>
        <dbReference type="PROSITE-ProRule" id="PRU00169"/>
    </source>
</evidence>
<reference evidence="10 11" key="1">
    <citation type="submission" date="2019-04" db="EMBL/GenBank/DDBJ databases">
        <title>Sulfurimonas crateris sp. nov. a facultative anaerobic sulfur-oxidizing chemolithautotrophic bacterium isolated from a terrestrial mud vulcano.</title>
        <authorList>
            <person name="Ratnikova N.M."/>
            <person name="Slobodkin A.I."/>
            <person name="Merkel A.Y."/>
            <person name="Novikov A."/>
            <person name="Bonch-Osmolovskaya E.A."/>
            <person name="Slobodkina G.B."/>
        </authorList>
    </citation>
    <scope>NUCLEOTIDE SEQUENCE [LARGE SCALE GENOMIC DNA]</scope>
    <source>
        <strain evidence="10 11">SN118</strain>
    </source>
</reference>
<accession>A0A4V5TMB8</accession>
<dbReference type="GO" id="GO:0006355">
    <property type="term" value="P:regulation of DNA-templated transcription"/>
    <property type="evidence" value="ECO:0007669"/>
    <property type="project" value="InterPro"/>
</dbReference>
<dbReference type="Gene3D" id="1.10.10.10">
    <property type="entry name" value="Winged helix-like DNA-binding domain superfamily/Winged helix DNA-binding domain"/>
    <property type="match status" value="1"/>
</dbReference>
<keyword evidence="11" id="KW-1185">Reference proteome</keyword>
<evidence type="ECO:0000256" key="5">
    <source>
        <dbReference type="ARBA" id="ARBA00023163"/>
    </source>
</evidence>
<dbReference type="Pfam" id="PF00486">
    <property type="entry name" value="Trans_reg_C"/>
    <property type="match status" value="1"/>
</dbReference>
<evidence type="ECO:0000256" key="4">
    <source>
        <dbReference type="ARBA" id="ARBA00023125"/>
    </source>
</evidence>
<evidence type="ECO:0000313" key="11">
    <source>
        <dbReference type="Proteomes" id="UP000309561"/>
    </source>
</evidence>
<dbReference type="InterPro" id="IPR011006">
    <property type="entry name" value="CheY-like_superfamily"/>
</dbReference>
<organism evidence="10 11">
    <name type="scientific">Sulfurimonas crateris</name>
    <dbReference type="NCBI Taxonomy" id="2574727"/>
    <lineage>
        <taxon>Bacteria</taxon>
        <taxon>Pseudomonadati</taxon>
        <taxon>Campylobacterota</taxon>
        <taxon>Epsilonproteobacteria</taxon>
        <taxon>Campylobacterales</taxon>
        <taxon>Sulfurimonadaceae</taxon>
        <taxon>Sulfurimonas</taxon>
    </lineage>
</organism>
<feature type="domain" description="OmpR/PhoB-type" evidence="9">
    <location>
        <begin position="122"/>
        <end position="216"/>
    </location>
</feature>
<sequence length="218" mass="25758">MKILLLEDDEFICKEIQNYFELNDHQVDYFHDGEALLDNALLQNYDIFLLDINTPKKNGFETLREIRKENIMTPAIYITAQSDIEHVKRGYDLGCSDYVRKPFLLEELELRISQILYQDTAKNSVKISENYHFNLSTMGLFYKDEVVDLTGHEKKLLYILSKNINQIITTDILKDYIWDNKEVQDNTLRTQIKKLRAKLQDNFILNVRNAGYKISSYE</sequence>
<evidence type="ECO:0000256" key="7">
    <source>
        <dbReference type="PROSITE-ProRule" id="PRU01091"/>
    </source>
</evidence>
<feature type="DNA-binding region" description="OmpR/PhoB-type" evidence="7">
    <location>
        <begin position="122"/>
        <end position="216"/>
    </location>
</feature>
<keyword evidence="4 7" id="KW-0238">DNA-binding</keyword>
<dbReference type="CDD" id="cd00383">
    <property type="entry name" value="trans_reg_C"/>
    <property type="match status" value="1"/>
</dbReference>
<dbReference type="PROSITE" id="PS50110">
    <property type="entry name" value="RESPONSE_REGULATORY"/>
    <property type="match status" value="1"/>
</dbReference>